<dbReference type="Gene3D" id="3.30.930.10">
    <property type="entry name" value="Bira Bifunctional Protein, Domain 2"/>
    <property type="match status" value="1"/>
</dbReference>
<evidence type="ECO:0000313" key="18">
    <source>
        <dbReference type="Proteomes" id="UP000244309"/>
    </source>
</evidence>
<dbReference type="InterPro" id="IPR006195">
    <property type="entry name" value="aa-tRNA-synth_II"/>
</dbReference>
<dbReference type="Pfam" id="PF23463">
    <property type="entry name" value="WWE_2"/>
    <property type="match status" value="1"/>
</dbReference>
<evidence type="ECO:0000259" key="15">
    <source>
        <dbReference type="PROSITE" id="PS51043"/>
    </source>
</evidence>
<dbReference type="Pfam" id="PF07973">
    <property type="entry name" value="tRNA_SAD"/>
    <property type="match status" value="1"/>
</dbReference>
<dbReference type="PROSITE" id="PS51043">
    <property type="entry name" value="DDHD"/>
    <property type="match status" value="1"/>
</dbReference>
<dbReference type="GeneID" id="37007466"/>
<feature type="domain" description="TGS" evidence="16">
    <location>
        <begin position="69"/>
        <end position="133"/>
    </location>
</feature>
<dbReference type="Proteomes" id="UP000244309">
    <property type="component" value="Unassembled WGS sequence"/>
</dbReference>
<dbReference type="Pfam" id="PF23465">
    <property type="entry name" value="DUF7131"/>
    <property type="match status" value="1"/>
</dbReference>
<comment type="similarity">
    <text evidence="2">Belongs to the class-II aminoacyl-tRNA synthetase family.</text>
</comment>
<evidence type="ECO:0000256" key="11">
    <source>
        <dbReference type="ARBA" id="ARBA00049515"/>
    </source>
</evidence>
<dbReference type="NCBIfam" id="TIGR00418">
    <property type="entry name" value="thrS"/>
    <property type="match status" value="1"/>
</dbReference>
<keyword evidence="4" id="KW-0963">Cytoplasm</keyword>
<dbReference type="InterPro" id="IPR057826">
    <property type="entry name" value="WWE_C20G8.02"/>
</dbReference>
<dbReference type="PROSITE" id="PS50862">
    <property type="entry name" value="AA_TRNA_LIGASE_II"/>
    <property type="match status" value="1"/>
</dbReference>
<dbReference type="SUPFAM" id="SSF53474">
    <property type="entry name" value="alpha/beta-Hydrolases"/>
    <property type="match status" value="1"/>
</dbReference>
<dbReference type="InterPro" id="IPR029058">
    <property type="entry name" value="AB_hydrolase_fold"/>
</dbReference>
<evidence type="ECO:0000256" key="4">
    <source>
        <dbReference type="ARBA" id="ARBA00022490"/>
    </source>
</evidence>
<feature type="region of interest" description="Disordered" evidence="13">
    <location>
        <begin position="936"/>
        <end position="963"/>
    </location>
</feature>
<dbReference type="SUPFAM" id="SSF81271">
    <property type="entry name" value="TGS-like"/>
    <property type="match status" value="1"/>
</dbReference>
<dbReference type="SUPFAM" id="SSF55186">
    <property type="entry name" value="ThrRS/AlaRS common domain"/>
    <property type="match status" value="1"/>
</dbReference>
<evidence type="ECO:0000256" key="2">
    <source>
        <dbReference type="ARBA" id="ARBA00008226"/>
    </source>
</evidence>
<dbReference type="InterPro" id="IPR002320">
    <property type="entry name" value="Thr-tRNA-ligase_IIa"/>
</dbReference>
<dbReference type="SUPFAM" id="SSF52954">
    <property type="entry name" value="Class II aaRS ABD-related"/>
    <property type="match status" value="1"/>
</dbReference>
<dbReference type="InterPro" id="IPR037197">
    <property type="entry name" value="WWE_dom_sf"/>
</dbReference>
<organism evidence="17 18">
    <name type="scientific">Candidozyma haemuli</name>
    <dbReference type="NCBI Taxonomy" id="45357"/>
    <lineage>
        <taxon>Eukaryota</taxon>
        <taxon>Fungi</taxon>
        <taxon>Dikarya</taxon>
        <taxon>Ascomycota</taxon>
        <taxon>Saccharomycotina</taxon>
        <taxon>Pichiomycetes</taxon>
        <taxon>Metschnikowiaceae</taxon>
        <taxon>Candidozyma</taxon>
    </lineage>
</organism>
<dbReference type="EMBL" id="PKFO01000003">
    <property type="protein sequence ID" value="PVH20348.1"/>
    <property type="molecule type" value="Genomic_DNA"/>
</dbReference>
<keyword evidence="18" id="KW-1185">Reference proteome</keyword>
<dbReference type="Gene3D" id="3.40.50.800">
    <property type="entry name" value="Anticodon-binding domain"/>
    <property type="match status" value="1"/>
</dbReference>
<dbReference type="Gene3D" id="3.30.980.10">
    <property type="entry name" value="Threonyl-trna Synthetase, Chain A, domain 2"/>
    <property type="match status" value="1"/>
</dbReference>
<dbReference type="STRING" id="45357.A0A2V1AR70"/>
<dbReference type="InterPro" id="IPR018163">
    <property type="entry name" value="Thr/Ala-tRNA-synth_IIc_edit"/>
</dbReference>
<comment type="caution">
    <text evidence="17">The sequence shown here is derived from an EMBL/GenBank/DDBJ whole genome shotgun (WGS) entry which is preliminary data.</text>
</comment>
<dbReference type="Pfam" id="PF07954">
    <property type="entry name" value="DUF1689"/>
    <property type="match status" value="1"/>
</dbReference>
<dbReference type="EC" id="6.1.1.3" evidence="3"/>
<dbReference type="FunFam" id="3.30.930.10:FF:000009">
    <property type="entry name" value="Threonine--tRNA ligase 2, cytoplasmic"/>
    <property type="match status" value="1"/>
</dbReference>
<evidence type="ECO:0000256" key="10">
    <source>
        <dbReference type="ARBA" id="ARBA00031900"/>
    </source>
</evidence>
<dbReference type="InterPro" id="IPR036621">
    <property type="entry name" value="Anticodon-bd_dom_sf"/>
</dbReference>
<dbReference type="InterPro" id="IPR012947">
    <property type="entry name" value="tRNA_SAD"/>
</dbReference>
<dbReference type="InterPro" id="IPR012676">
    <property type="entry name" value="TGS-like"/>
</dbReference>
<proteinExistence type="inferred from homology"/>
<protein>
    <recommendedName>
        <fullName evidence="12">Threonine--tRNA ligase, cytoplasmic</fullName>
        <ecNumber evidence="3">6.1.1.3</ecNumber>
    </recommendedName>
    <alternativeName>
        <fullName evidence="10">Threonyl-tRNA synthetase</fullName>
    </alternativeName>
</protein>
<dbReference type="GO" id="GO:0046872">
    <property type="term" value="F:metal ion binding"/>
    <property type="evidence" value="ECO:0007669"/>
    <property type="project" value="InterPro"/>
</dbReference>
<dbReference type="GO" id="GO:0005524">
    <property type="term" value="F:ATP binding"/>
    <property type="evidence" value="ECO:0007669"/>
    <property type="project" value="UniProtKB-KW"/>
</dbReference>
<dbReference type="GO" id="GO:0005739">
    <property type="term" value="C:mitochondrion"/>
    <property type="evidence" value="ECO:0007669"/>
    <property type="project" value="TreeGrafter"/>
</dbReference>
<dbReference type="Pfam" id="PF03129">
    <property type="entry name" value="HGTP_anticodon"/>
    <property type="match status" value="1"/>
</dbReference>
<reference evidence="17 18" key="1">
    <citation type="submission" date="2017-12" db="EMBL/GenBank/DDBJ databases">
        <title>Genome Sequence of a Multidrug-Resistant Candida haemulonii Isolate from a Patient with Chronic Leg Ulcers in Israel.</title>
        <authorList>
            <person name="Chow N.A."/>
            <person name="Gade L."/>
            <person name="Batra D."/>
            <person name="Rowe L.A."/>
            <person name="Ben-Ami R."/>
            <person name="Loparev V.N."/>
            <person name="Litvintseva A.P."/>
        </authorList>
    </citation>
    <scope>NUCLEOTIDE SEQUENCE [LARGE SCALE GENOMIC DNA]</scope>
    <source>
        <strain evidence="17 18">B11899</strain>
    </source>
</reference>
<dbReference type="InterPro" id="IPR004154">
    <property type="entry name" value="Anticodon-bd"/>
</dbReference>
<dbReference type="InterPro" id="IPR004177">
    <property type="entry name" value="DDHD_dom"/>
</dbReference>
<dbReference type="CDD" id="cd00860">
    <property type="entry name" value="ThrRS_anticodon"/>
    <property type="match status" value="1"/>
</dbReference>
<dbReference type="SMART" id="SM01127">
    <property type="entry name" value="DDHD"/>
    <property type="match status" value="1"/>
</dbReference>
<dbReference type="RefSeq" id="XP_025341288.1">
    <property type="nucleotide sequence ID" value="XM_025485823.1"/>
</dbReference>
<dbReference type="SUPFAM" id="SSF55681">
    <property type="entry name" value="Class II aaRS and biotin synthetases"/>
    <property type="match status" value="1"/>
</dbReference>
<dbReference type="PRINTS" id="PR01047">
    <property type="entry name" value="TRNASYNTHTHR"/>
</dbReference>
<dbReference type="InterPro" id="IPR002314">
    <property type="entry name" value="aa-tRNA-synt_IIb"/>
</dbReference>
<dbReference type="FunFam" id="3.40.50.800:FF:000003">
    <property type="entry name" value="Threonine--tRNA ligase 2, cytoplasmic"/>
    <property type="match status" value="1"/>
</dbReference>
<dbReference type="InterPro" id="IPR004095">
    <property type="entry name" value="TGS"/>
</dbReference>
<keyword evidence="7" id="KW-0067">ATP-binding</keyword>
<evidence type="ECO:0000256" key="13">
    <source>
        <dbReference type="SAM" id="MobiDB-lite"/>
    </source>
</evidence>
<dbReference type="PANTHER" id="PTHR11451">
    <property type="entry name" value="THREONINE-TRNA LIGASE"/>
    <property type="match status" value="1"/>
</dbReference>
<comment type="subcellular location">
    <subcellularLocation>
        <location evidence="1">Cytoplasm</location>
    </subcellularLocation>
</comment>
<feature type="domain" description="Aminoacyl-transfer RNA synthetases class-II family profile" evidence="14">
    <location>
        <begin position="302"/>
        <end position="611"/>
    </location>
</feature>
<dbReference type="FunFam" id="3.10.20.30:FF:000006">
    <property type="entry name" value="Threonine--tRNA ligase, cytoplasmic"/>
    <property type="match status" value="1"/>
</dbReference>
<evidence type="ECO:0000313" key="17">
    <source>
        <dbReference type="EMBL" id="PVH20348.1"/>
    </source>
</evidence>
<evidence type="ECO:0000256" key="6">
    <source>
        <dbReference type="ARBA" id="ARBA00022741"/>
    </source>
</evidence>
<evidence type="ECO:0000256" key="1">
    <source>
        <dbReference type="ARBA" id="ARBA00004496"/>
    </source>
</evidence>
<dbReference type="VEuPathDB" id="FungiDB:CXQ85_002135"/>
<dbReference type="GO" id="GO:0006435">
    <property type="term" value="P:threonyl-tRNA aminoacylation"/>
    <property type="evidence" value="ECO:0007669"/>
    <property type="project" value="InterPro"/>
</dbReference>
<dbReference type="OrthoDB" id="5423599at2759"/>
<dbReference type="CDD" id="cd00771">
    <property type="entry name" value="ThrRS_core"/>
    <property type="match status" value="1"/>
</dbReference>
<dbReference type="Pfam" id="PF02862">
    <property type="entry name" value="DDHD"/>
    <property type="match status" value="1"/>
</dbReference>
<dbReference type="InterPro" id="IPR045864">
    <property type="entry name" value="aa-tRNA-synth_II/BPL/LPL"/>
</dbReference>
<evidence type="ECO:0000256" key="7">
    <source>
        <dbReference type="ARBA" id="ARBA00022840"/>
    </source>
</evidence>
<keyword evidence="5 17" id="KW-0436">Ligase</keyword>
<dbReference type="SMART" id="SM00863">
    <property type="entry name" value="tRNA_SAD"/>
    <property type="match status" value="1"/>
</dbReference>
<dbReference type="Pfam" id="PF02824">
    <property type="entry name" value="TGS"/>
    <property type="match status" value="1"/>
</dbReference>
<dbReference type="HAMAP" id="MF_00184">
    <property type="entry name" value="Thr_tRNA_synth"/>
    <property type="match status" value="1"/>
</dbReference>
<name>A0A2V1AR70_9ASCO</name>
<dbReference type="GO" id="GO:0004829">
    <property type="term" value="F:threonine-tRNA ligase activity"/>
    <property type="evidence" value="ECO:0007669"/>
    <property type="project" value="UniProtKB-EC"/>
</dbReference>
<sequence>MAEVVNGVNQLSVDEKVKPQPQVNKKDKKKDKQPPKSLVLDPPPEFLDYRLKIFDEIKAKKDAEFAARERVPIKITLKDGTEKEGTAFETSPFTIANGIGKSFLERQIISKVNGELWDLERPFEGDAQLEFLDFEHPEGKMVFWHSSAHVLGEACENHYGCHLSYGPPTEDGFFYDMSINSGEGVVSQEDFGNIEKVSTKVIKEKQKFVRLEMTKEELLKMFAYNKYKVKFISDKVPDGTSTTVYRCGPLIDLCRGPHILHTGKIKAFKVLKNSSSYFLGDAANDSLQRVYGISFPDKKLMDEHLKFLKEASERDHRKIGKEQELFYFNEVSPGSAFWLPHGTRIYNTLVDMLRNEYRQRGYEEVITPNMYNTKLWEISGHWGNYKENMFSFDVEKETFGLKPMNCPGHCVIFKSRERSYRELPWRVADFGVIHRNEFSGALSGLTRVRRFQQDDAHIFCQQDQIEQEIAGVFDFLQKIYGIFGFEFKMELSTRPEKYVGELETWNAAEKNLENALNKFMGEGNWELNPADGAFYGPKIDIKISDALRRWFQCATIQLDFQMPQRFDLEYKADSNDKEKTTARPVMIHRAILGSVERMTAILTEHFKGRWPFWLSPRQVLVVPVGVKYFDYAESLKEKLVKQHGFYADVDLSGNTLQKKVRSGQLLKYNFIFIVGEQEQAEESVNVRNRDIQEEQGKNATVKFDEVVKQLLRLKEEHRADNKLIDQFWTPTTPYPIRSIIMDNSNNNNEQTDNVQQTINRLDYSNPLVAHELPKAIKFWEADHVLQPKERQEMAKLLNQLNGVSVSVAIAMGIGSTMIPTIQDRSIRRRAGKISNLPHHMPMRPPLIKSPFFSIALGVFTFQASMYFNLYMQFKLTSNRFAKRVETEGGNESHTRMLHALQAIPPYQAFFWGQYYDLTSRDPSFIMKDPRTLTEEDIHKPYYHPSRPITAPGTPSQPEQKDTSEWQHIRDINFPNAATTQDKDQSTSDEGSFPGLTDTPKSEIRLHFIRFNSKKTDPRPRWFFCSDAPLTKPAWFEYKQEKEPTKFLPFSEVDEKNLEKAYSRNEKTVEVKEDRLFEVDLKTMVLSPVYWEGPTYEVRRGIWFDHDGTPLSSHLAKSIEDSYCLRRPYEHVKPDDSVAPTQKQSKDIIARFNKEIKELHKDIEKETIDFSEERDIVDLGDGNAVIYFDGNQAAMFPSEINPVQLGILRKLGPKSGTLLGVTPIQRGYSEDLNATIMDSIKNAPVPSLTDIFSSELSSLFSPQKQHEKVLTNNAKEADKDEMLQTVMESDFQELKVNKSNDRDVDHLVLCVHGIGQILGYKYESVNFTHSINVMRSTMREVFQNDEKYKKLAYGDSYDSKNEEHSSNNRIQTLPITWRHKVNFHPRKRIDDLGNTGDERLPSLSDINVDGVRPLRNIVGDVILDVLLYYEPKFMNQILKIVSEELNRVYKLYMERHPEFDGKVHILGHSLGSAIAFDILAMQTDDNHDLKLDFDVENLFCIGSPVGAFKLLQRRNIKSRSNVSEGYDPSKPDLKFVSPKCQNLYNIFHPCDPVGYRMEPLIKPSFSKMKPEEVPFALKGFNTQVKSLTSFGDEVQQKIFSNWFGSKKDGKNIKMVETKASEENALGDIITTLASPLSSGQSEDPSEEVKDSYLSDADINVLTELNRSGRVDYSLPTGVFSIALISAISAHVSYFEDQDTAGFVMKEILCSSQDSVESKKVKVYK</sequence>
<dbReference type="InterPro" id="IPR033728">
    <property type="entry name" value="ThrRS_core"/>
</dbReference>
<dbReference type="Gene3D" id="3.10.20.30">
    <property type="match status" value="1"/>
</dbReference>
<dbReference type="InterPro" id="IPR012470">
    <property type="entry name" value="Pup1-like"/>
</dbReference>
<keyword evidence="8" id="KW-0648">Protein biosynthesis</keyword>
<evidence type="ECO:0000256" key="12">
    <source>
        <dbReference type="ARBA" id="ARBA00073157"/>
    </source>
</evidence>
<dbReference type="InterPro" id="IPR055555">
    <property type="entry name" value="PA-PLA1_DUF7131"/>
</dbReference>
<evidence type="ECO:0000256" key="3">
    <source>
        <dbReference type="ARBA" id="ARBA00013163"/>
    </source>
</evidence>
<dbReference type="PANTHER" id="PTHR11451:SF46">
    <property type="entry name" value="THREONINE--TRNA LIGASE"/>
    <property type="match status" value="1"/>
</dbReference>
<dbReference type="SUPFAM" id="SSF117839">
    <property type="entry name" value="WWE domain"/>
    <property type="match status" value="1"/>
</dbReference>
<dbReference type="InterPro" id="IPR012675">
    <property type="entry name" value="Beta-grasp_dom_sf"/>
</dbReference>
<feature type="region of interest" description="Disordered" evidence="13">
    <location>
        <begin position="975"/>
        <end position="998"/>
    </location>
</feature>
<dbReference type="InterPro" id="IPR047246">
    <property type="entry name" value="ThrRS_anticodon"/>
</dbReference>
<evidence type="ECO:0000259" key="14">
    <source>
        <dbReference type="PROSITE" id="PS50862"/>
    </source>
</evidence>
<evidence type="ECO:0000256" key="8">
    <source>
        <dbReference type="ARBA" id="ARBA00022917"/>
    </source>
</evidence>
<evidence type="ECO:0000256" key="9">
    <source>
        <dbReference type="ARBA" id="ARBA00023146"/>
    </source>
</evidence>
<dbReference type="PROSITE" id="PS51880">
    <property type="entry name" value="TGS"/>
    <property type="match status" value="1"/>
</dbReference>
<dbReference type="Pfam" id="PF00587">
    <property type="entry name" value="tRNA-synt_2b"/>
    <property type="match status" value="1"/>
</dbReference>
<keyword evidence="9" id="KW-0030">Aminoacyl-tRNA synthetase</keyword>
<feature type="domain" description="DDHD" evidence="15">
    <location>
        <begin position="1490"/>
        <end position="1708"/>
    </location>
</feature>
<comment type="catalytic activity">
    <reaction evidence="11">
        <text>tRNA(Thr) + L-threonine + ATP = L-threonyl-tRNA(Thr) + AMP + diphosphate + H(+)</text>
        <dbReference type="Rhea" id="RHEA:24624"/>
        <dbReference type="Rhea" id="RHEA-COMP:9670"/>
        <dbReference type="Rhea" id="RHEA-COMP:9704"/>
        <dbReference type="ChEBI" id="CHEBI:15378"/>
        <dbReference type="ChEBI" id="CHEBI:30616"/>
        <dbReference type="ChEBI" id="CHEBI:33019"/>
        <dbReference type="ChEBI" id="CHEBI:57926"/>
        <dbReference type="ChEBI" id="CHEBI:78442"/>
        <dbReference type="ChEBI" id="CHEBI:78534"/>
        <dbReference type="ChEBI" id="CHEBI:456215"/>
        <dbReference type="EC" id="6.1.1.3"/>
    </reaction>
</comment>
<gene>
    <name evidence="17" type="ORF">CXQ85_002135</name>
</gene>
<feature type="region of interest" description="Disordered" evidence="13">
    <location>
        <begin position="1"/>
        <end position="43"/>
    </location>
</feature>
<dbReference type="FunFam" id="3.30.980.10:FF:000005">
    <property type="entry name" value="Threonyl-tRNA synthetase, mitochondrial"/>
    <property type="match status" value="1"/>
</dbReference>
<keyword evidence="6" id="KW-0547">Nucleotide-binding</keyword>
<accession>A0A2V1AR70</accession>
<evidence type="ECO:0000259" key="16">
    <source>
        <dbReference type="PROSITE" id="PS51880"/>
    </source>
</evidence>
<dbReference type="CDD" id="cd01667">
    <property type="entry name" value="TGS_ThrRS"/>
    <property type="match status" value="1"/>
</dbReference>
<evidence type="ECO:0000256" key="5">
    <source>
        <dbReference type="ARBA" id="ARBA00022598"/>
    </source>
</evidence>